<comment type="caution">
    <text evidence="7">The sequence shown here is derived from an EMBL/GenBank/DDBJ whole genome shotgun (WGS) entry which is preliminary data.</text>
</comment>
<evidence type="ECO:0000256" key="4">
    <source>
        <dbReference type="ARBA" id="ARBA00023163"/>
    </source>
</evidence>
<evidence type="ECO:0000313" key="7">
    <source>
        <dbReference type="EMBL" id="PJC92684.1"/>
    </source>
</evidence>
<dbReference type="GO" id="GO:0003677">
    <property type="term" value="F:DNA binding"/>
    <property type="evidence" value="ECO:0007669"/>
    <property type="project" value="UniProtKB-KW"/>
</dbReference>
<reference evidence="7 8" key="1">
    <citation type="submission" date="2017-11" db="EMBL/GenBank/DDBJ databases">
        <title>Draft genome sequence of environmental isolate Aeromonas lusitania sp. nov. MDC 2473.</title>
        <authorList>
            <person name="Colston S.M."/>
            <person name="Navarro A."/>
            <person name="Martinez-Murcia A.J."/>
            <person name="Graf J."/>
        </authorList>
    </citation>
    <scope>NUCLEOTIDE SEQUENCE [LARGE SCALE GENOMIC DNA]</scope>
    <source>
        <strain evidence="7 8">MDC 2473</strain>
    </source>
</reference>
<dbReference type="InterPro" id="IPR043129">
    <property type="entry name" value="ATPase_NBD"/>
</dbReference>
<evidence type="ECO:0000256" key="1">
    <source>
        <dbReference type="ARBA" id="ARBA00006479"/>
    </source>
</evidence>
<keyword evidence="5" id="KW-0119">Carbohydrate metabolism</keyword>
<name>A0A2M8H7X3_9GAMM</name>
<dbReference type="OrthoDB" id="3189808at2"/>
<evidence type="ECO:0000313" key="8">
    <source>
        <dbReference type="Proteomes" id="UP000232060"/>
    </source>
</evidence>
<accession>A0A2M8H7X3</accession>
<dbReference type="SUPFAM" id="SSF53067">
    <property type="entry name" value="Actin-like ATPase domain"/>
    <property type="match status" value="1"/>
</dbReference>
<dbReference type="Proteomes" id="UP000232060">
    <property type="component" value="Unassembled WGS sequence"/>
</dbReference>
<dbReference type="Gene3D" id="1.10.10.10">
    <property type="entry name" value="Winged helix-like DNA-binding domain superfamily/Winged helix DNA-binding domain"/>
    <property type="match status" value="1"/>
</dbReference>
<dbReference type="InterPro" id="IPR000600">
    <property type="entry name" value="ROK"/>
</dbReference>
<evidence type="ECO:0000256" key="3">
    <source>
        <dbReference type="ARBA" id="ARBA00023125"/>
    </source>
</evidence>
<proteinExistence type="inferred from homology"/>
<dbReference type="PANTHER" id="PTHR18964">
    <property type="entry name" value="ROK (REPRESSOR, ORF, KINASE) FAMILY"/>
    <property type="match status" value="1"/>
</dbReference>
<dbReference type="FunFam" id="1.10.10.10:FF:000045">
    <property type="entry name" value="ROK family transcriptional regulator"/>
    <property type="match status" value="1"/>
</dbReference>
<dbReference type="EMBL" id="PGCP01000020">
    <property type="protein sequence ID" value="PJC92684.1"/>
    <property type="molecule type" value="Genomic_DNA"/>
</dbReference>
<evidence type="ECO:0000256" key="5">
    <source>
        <dbReference type="ARBA" id="ARBA00023277"/>
    </source>
</evidence>
<keyword evidence="2" id="KW-0805">Transcription regulation</keyword>
<organism evidence="7 8">
    <name type="scientific">Aeromonas lusitana</name>
    <dbReference type="NCBI Taxonomy" id="931529"/>
    <lineage>
        <taxon>Bacteria</taxon>
        <taxon>Pseudomonadati</taxon>
        <taxon>Pseudomonadota</taxon>
        <taxon>Gammaproteobacteria</taxon>
        <taxon>Aeromonadales</taxon>
        <taxon>Aeromonadaceae</taxon>
        <taxon>Aeromonas</taxon>
    </lineage>
</organism>
<sequence>MIRPSRSAGLWLTDTTHNSDTMTGGQIANVDLIKQVNSAVVYRLIDLQGPISRVKIAELSQLAPASVTKITRQLIEHGLIRETSPQASTGGRRAISLTTIKHRFQFVSAKLGRGYLQLSLYDLDGKELDQHITQVSEIEQQPVVDMLLREIGAFIDANTDRSRNLISVALTMPGLVNPESGMVIYTPTYQIRNLALAKLLEHHFNLPCYVGNDTRSLALAEHFFGESRDCMDSILVSVHQGAGSGIITKGKVFLGQNRNVGEIGHIQVEPLGKRCHCGNFGCLETIASNEAIVDKVKELISRGHQSSLQEKHITIQEVCKAAVAGDELARSVIENVGEHLGRAIAITVNLFNPQKVLIAGEITAAEEILIPAIRRCVEHQSLPSFHRGLPIVKARFQNQPTIGGFALVKRSLLEGDLLQIIMEQK</sequence>
<dbReference type="PANTHER" id="PTHR18964:SF175">
    <property type="entry name" value="N-ACETYLGLUCOSAMINE REPRESSOR"/>
    <property type="match status" value="1"/>
</dbReference>
<keyword evidence="4" id="KW-0804">Transcription</keyword>
<dbReference type="InterPro" id="IPR000835">
    <property type="entry name" value="HTH_MarR-typ"/>
</dbReference>
<keyword evidence="8" id="KW-1185">Reference proteome</keyword>
<dbReference type="InterPro" id="IPR036388">
    <property type="entry name" value="WH-like_DNA-bd_sf"/>
</dbReference>
<protein>
    <submittedName>
        <fullName evidence="7">Transcriptional regulator</fullName>
    </submittedName>
</protein>
<dbReference type="AlphaFoldDB" id="A0A2M8H7X3"/>
<dbReference type="GO" id="GO:0006355">
    <property type="term" value="P:regulation of DNA-templated transcription"/>
    <property type="evidence" value="ECO:0007669"/>
    <property type="project" value="TreeGrafter"/>
</dbReference>
<dbReference type="Pfam" id="PF00480">
    <property type="entry name" value="ROK"/>
    <property type="match status" value="1"/>
</dbReference>
<comment type="similarity">
    <text evidence="1">Belongs to the ROK (NagC/XylR) family.</text>
</comment>
<feature type="domain" description="HTH marR-type" evidence="6">
    <location>
        <begin position="43"/>
        <end position="81"/>
    </location>
</feature>
<dbReference type="Gene3D" id="3.30.420.40">
    <property type="match status" value="2"/>
</dbReference>
<dbReference type="InterPro" id="IPR036390">
    <property type="entry name" value="WH_DNA-bd_sf"/>
</dbReference>
<dbReference type="SUPFAM" id="SSF46785">
    <property type="entry name" value="Winged helix' DNA-binding domain"/>
    <property type="match status" value="1"/>
</dbReference>
<evidence type="ECO:0000256" key="2">
    <source>
        <dbReference type="ARBA" id="ARBA00023015"/>
    </source>
</evidence>
<evidence type="ECO:0000259" key="6">
    <source>
        <dbReference type="Pfam" id="PF01047"/>
    </source>
</evidence>
<gene>
    <name evidence="7" type="ORF">CUC44_13445</name>
</gene>
<dbReference type="Pfam" id="PF01047">
    <property type="entry name" value="MarR"/>
    <property type="match status" value="1"/>
</dbReference>
<keyword evidence="3" id="KW-0238">DNA-binding</keyword>